<evidence type="ECO:0000256" key="1">
    <source>
        <dbReference type="SAM" id="MobiDB-lite"/>
    </source>
</evidence>
<name>A0ABR3G4W6_9PEZI</name>
<evidence type="ECO:0000256" key="2">
    <source>
        <dbReference type="SAM" id="SignalP"/>
    </source>
</evidence>
<keyword evidence="2" id="KW-0732">Signal</keyword>
<feature type="compositionally biased region" description="Gly residues" evidence="1">
    <location>
        <begin position="84"/>
        <end position="103"/>
    </location>
</feature>
<evidence type="ECO:0000313" key="3">
    <source>
        <dbReference type="EMBL" id="KAL0630641.1"/>
    </source>
</evidence>
<protein>
    <recommendedName>
        <fullName evidence="5">Secreted protein</fullName>
    </recommendedName>
</protein>
<evidence type="ECO:0008006" key="5">
    <source>
        <dbReference type="Google" id="ProtNLM"/>
    </source>
</evidence>
<reference evidence="3 4" key="1">
    <citation type="submission" date="2024-02" db="EMBL/GenBank/DDBJ databases">
        <title>Discinaceae phylogenomics.</title>
        <authorList>
            <person name="Dirks A.C."/>
            <person name="James T.Y."/>
        </authorList>
    </citation>
    <scope>NUCLEOTIDE SEQUENCE [LARGE SCALE GENOMIC DNA]</scope>
    <source>
        <strain evidence="3 4">ACD0624</strain>
    </source>
</reference>
<gene>
    <name evidence="3" type="ORF">Q9L58_010512</name>
</gene>
<sequence>MSPSMSSYLPVAFLAATWFMLLFRHIAPTSSVSLVLTAHSLTGPVPYSSSGTSGWSHVQQGETRLFTTKPGSSVRKKGSPGRTGHTGGPGQNLYLSGGGKLPE</sequence>
<feature type="chain" id="PRO_5045634259" description="Secreted protein" evidence="2">
    <location>
        <begin position="32"/>
        <end position="103"/>
    </location>
</feature>
<feature type="signal peptide" evidence="2">
    <location>
        <begin position="1"/>
        <end position="31"/>
    </location>
</feature>
<feature type="non-terminal residue" evidence="3">
    <location>
        <position position="103"/>
    </location>
</feature>
<keyword evidence="4" id="KW-1185">Reference proteome</keyword>
<proteinExistence type="predicted"/>
<feature type="region of interest" description="Disordered" evidence="1">
    <location>
        <begin position="49"/>
        <end position="103"/>
    </location>
</feature>
<organism evidence="3 4">
    <name type="scientific">Discina gigas</name>
    <dbReference type="NCBI Taxonomy" id="1032678"/>
    <lineage>
        <taxon>Eukaryota</taxon>
        <taxon>Fungi</taxon>
        <taxon>Dikarya</taxon>
        <taxon>Ascomycota</taxon>
        <taxon>Pezizomycotina</taxon>
        <taxon>Pezizomycetes</taxon>
        <taxon>Pezizales</taxon>
        <taxon>Discinaceae</taxon>
        <taxon>Discina</taxon>
    </lineage>
</organism>
<accession>A0ABR3G4W6</accession>
<feature type="compositionally biased region" description="Polar residues" evidence="1">
    <location>
        <begin position="49"/>
        <end position="71"/>
    </location>
</feature>
<dbReference type="Proteomes" id="UP001447188">
    <property type="component" value="Unassembled WGS sequence"/>
</dbReference>
<evidence type="ECO:0000313" key="4">
    <source>
        <dbReference type="Proteomes" id="UP001447188"/>
    </source>
</evidence>
<comment type="caution">
    <text evidence="3">The sequence shown here is derived from an EMBL/GenBank/DDBJ whole genome shotgun (WGS) entry which is preliminary data.</text>
</comment>
<dbReference type="EMBL" id="JBBBZM010000451">
    <property type="protein sequence ID" value="KAL0630641.1"/>
    <property type="molecule type" value="Genomic_DNA"/>
</dbReference>